<dbReference type="STRING" id="1149755.A0A2J6SDB1"/>
<protein>
    <recommendedName>
        <fullName evidence="1">Ubiquitin carboxyl-terminal hydrolase</fullName>
        <ecNumber evidence="1">3.4.19.12</ecNumber>
    </recommendedName>
</protein>
<dbReference type="Proteomes" id="UP000235786">
    <property type="component" value="Unassembled WGS sequence"/>
</dbReference>
<keyword evidence="3" id="KW-0472">Membrane</keyword>
<dbReference type="InterPro" id="IPR001394">
    <property type="entry name" value="Peptidase_C19_UCH"/>
</dbReference>
<dbReference type="Gene3D" id="3.90.70.10">
    <property type="entry name" value="Cysteine proteinases"/>
    <property type="match status" value="1"/>
</dbReference>
<feature type="region of interest" description="Disordered" evidence="2">
    <location>
        <begin position="459"/>
        <end position="633"/>
    </location>
</feature>
<feature type="compositionally biased region" description="Polar residues" evidence="2">
    <location>
        <begin position="185"/>
        <end position="219"/>
    </location>
</feature>
<dbReference type="GO" id="GO:0006508">
    <property type="term" value="P:proteolysis"/>
    <property type="evidence" value="ECO:0007669"/>
    <property type="project" value="UniProtKB-KW"/>
</dbReference>
<keyword evidence="6" id="KW-1185">Reference proteome</keyword>
<dbReference type="GO" id="GO:0005634">
    <property type="term" value="C:nucleus"/>
    <property type="evidence" value="ECO:0007669"/>
    <property type="project" value="TreeGrafter"/>
</dbReference>
<dbReference type="PANTHER" id="PTHR24006:SF904">
    <property type="entry name" value="UBIQUITIN CARBOXYL-TERMINAL HYDROLASE 16"/>
    <property type="match status" value="1"/>
</dbReference>
<evidence type="ECO:0000256" key="2">
    <source>
        <dbReference type="SAM" id="MobiDB-lite"/>
    </source>
</evidence>
<dbReference type="GO" id="GO:0004843">
    <property type="term" value="F:cysteine-type deubiquitinase activity"/>
    <property type="evidence" value="ECO:0007669"/>
    <property type="project" value="UniProtKB-UniRule"/>
</dbReference>
<keyword evidence="3" id="KW-0812">Transmembrane</keyword>
<feature type="domain" description="USP" evidence="4">
    <location>
        <begin position="46"/>
        <end position="651"/>
    </location>
</feature>
<evidence type="ECO:0000256" key="3">
    <source>
        <dbReference type="SAM" id="Phobius"/>
    </source>
</evidence>
<dbReference type="GO" id="GO:0005829">
    <property type="term" value="C:cytosol"/>
    <property type="evidence" value="ECO:0007669"/>
    <property type="project" value="TreeGrafter"/>
</dbReference>
<dbReference type="PROSITE" id="PS00973">
    <property type="entry name" value="USP_2"/>
    <property type="match status" value="1"/>
</dbReference>
<feature type="transmembrane region" description="Helical" evidence="3">
    <location>
        <begin position="7"/>
        <end position="26"/>
    </location>
</feature>
<sequence>MPERPTATGYLLGASLGLIVAVWVFAPSYPHDHDSANASARKKNVVGLVNPANDCFINSVLQALAGLGDLRLYLIRETHRRKLDGPEVYLQVVVDPARKNMPPWKIEGLQAGMVTHGLKEILDKLNERPIQRKSISAAPFVQVLEAAFKQRISRQQQDAQEFLQVVAERLCDEYHAGHRARKNARQSQIPNGTSLSNGSPNGTRPNATETSSPIDPAGVNQQLNGLALEDGDTLNDNDTYPKEEGFPLEGVSESQIECLTCGFKPNSTKSTFCTLTLSVPEHNSTLSSIFDQMFKTEYIEDFKCEKCRLQHAVDTFEQEIAKSNSEKFKTRTQKAIDRIKTAIETDPEEQLLDVELPDKKFAPKRKIAKHVQISEFPKAIAIHLSRSIHELGKSTMKNSSKVSFDEKLSLGGLTTRRTYRLSSIVCHKGSHQSGHYETFRRQPIPQSFPVHNAFKKSAVYSKPPTPMTSQISTPQVEAVQRSGEVSGETSTLSSTPELLSPASAASSSPSLPFTNGHAHLNGNALLPVPSGSTSSDATPKNLGPTSAPRDSETSSIRSIARSALSNISKVPSISRSKASTSSPPMSSVDENGNANGNAETNGAPKESKSAPKKKKQSNRWWRISDEKAKEAKTSEVLAMQREVYLLFYELEKDD</sequence>
<evidence type="ECO:0000259" key="4">
    <source>
        <dbReference type="PROSITE" id="PS50235"/>
    </source>
</evidence>
<dbReference type="AlphaFoldDB" id="A0A2J6SDB1"/>
<comment type="catalytic activity">
    <reaction evidence="1">
        <text>Thiol-dependent hydrolysis of ester, thioester, amide, peptide and isopeptide bonds formed by the C-terminal Gly of ubiquitin (a 76-residue protein attached to proteins as an intracellular targeting signal).</text>
        <dbReference type="EC" id="3.4.19.12"/>
    </reaction>
</comment>
<feature type="compositionally biased region" description="Low complexity" evidence="2">
    <location>
        <begin position="554"/>
        <end position="604"/>
    </location>
</feature>
<feature type="region of interest" description="Disordered" evidence="2">
    <location>
        <begin position="178"/>
        <end position="219"/>
    </location>
</feature>
<comment type="similarity">
    <text evidence="1">Belongs to the peptidase C19 family.</text>
</comment>
<dbReference type="EC" id="3.4.19.12" evidence="1"/>
<evidence type="ECO:0000313" key="6">
    <source>
        <dbReference type="Proteomes" id="UP000235786"/>
    </source>
</evidence>
<evidence type="ECO:0000313" key="5">
    <source>
        <dbReference type="EMBL" id="PMD48755.1"/>
    </source>
</evidence>
<reference evidence="5 6" key="1">
    <citation type="submission" date="2016-04" db="EMBL/GenBank/DDBJ databases">
        <title>A degradative enzymes factory behind the ericoid mycorrhizal symbiosis.</title>
        <authorList>
            <consortium name="DOE Joint Genome Institute"/>
            <person name="Martino E."/>
            <person name="Morin E."/>
            <person name="Grelet G."/>
            <person name="Kuo A."/>
            <person name="Kohler A."/>
            <person name="Daghino S."/>
            <person name="Barry K."/>
            <person name="Choi C."/>
            <person name="Cichocki N."/>
            <person name="Clum A."/>
            <person name="Copeland A."/>
            <person name="Hainaut M."/>
            <person name="Haridas S."/>
            <person name="Labutti K."/>
            <person name="Lindquist E."/>
            <person name="Lipzen A."/>
            <person name="Khouja H.-R."/>
            <person name="Murat C."/>
            <person name="Ohm R."/>
            <person name="Olson A."/>
            <person name="Spatafora J."/>
            <person name="Veneault-Fourrey C."/>
            <person name="Henrissat B."/>
            <person name="Grigoriev I."/>
            <person name="Martin F."/>
            <person name="Perotto S."/>
        </authorList>
    </citation>
    <scope>NUCLEOTIDE SEQUENCE [LARGE SCALE GENOMIC DNA]</scope>
    <source>
        <strain evidence="5 6">F</strain>
    </source>
</reference>
<keyword evidence="1" id="KW-0833">Ubl conjugation pathway</keyword>
<dbReference type="PROSITE" id="PS00972">
    <property type="entry name" value="USP_1"/>
    <property type="match status" value="1"/>
</dbReference>
<organism evidence="5 6">
    <name type="scientific">Hyaloscypha variabilis (strain UAMH 11265 / GT02V1 / F)</name>
    <name type="common">Meliniomyces variabilis</name>
    <dbReference type="NCBI Taxonomy" id="1149755"/>
    <lineage>
        <taxon>Eukaryota</taxon>
        <taxon>Fungi</taxon>
        <taxon>Dikarya</taxon>
        <taxon>Ascomycota</taxon>
        <taxon>Pezizomycotina</taxon>
        <taxon>Leotiomycetes</taxon>
        <taxon>Helotiales</taxon>
        <taxon>Hyaloscyphaceae</taxon>
        <taxon>Hyaloscypha</taxon>
        <taxon>Hyaloscypha variabilis</taxon>
    </lineage>
</organism>
<keyword evidence="3" id="KW-1133">Transmembrane helix</keyword>
<proteinExistence type="inferred from homology"/>
<dbReference type="PROSITE" id="PS50235">
    <property type="entry name" value="USP_3"/>
    <property type="match status" value="1"/>
</dbReference>
<dbReference type="EMBL" id="KZ613937">
    <property type="protein sequence ID" value="PMD48755.1"/>
    <property type="molecule type" value="Genomic_DNA"/>
</dbReference>
<dbReference type="Pfam" id="PF00443">
    <property type="entry name" value="UCH"/>
    <property type="match status" value="1"/>
</dbReference>
<dbReference type="InterPro" id="IPR050164">
    <property type="entry name" value="Peptidase_C19"/>
</dbReference>
<feature type="compositionally biased region" description="Low complexity" evidence="2">
    <location>
        <begin position="488"/>
        <end position="512"/>
    </location>
</feature>
<name>A0A2J6SDB1_HYAVF</name>
<feature type="compositionally biased region" description="Basic and acidic residues" evidence="2">
    <location>
        <begin position="622"/>
        <end position="633"/>
    </location>
</feature>
<dbReference type="InterPro" id="IPR018200">
    <property type="entry name" value="USP_CS"/>
</dbReference>
<keyword evidence="1" id="KW-0788">Thiol protease</keyword>
<dbReference type="InterPro" id="IPR038765">
    <property type="entry name" value="Papain-like_cys_pep_sf"/>
</dbReference>
<dbReference type="OrthoDB" id="2248014at2759"/>
<dbReference type="GO" id="GO:0016579">
    <property type="term" value="P:protein deubiquitination"/>
    <property type="evidence" value="ECO:0007669"/>
    <property type="project" value="InterPro"/>
</dbReference>
<dbReference type="InterPro" id="IPR028889">
    <property type="entry name" value="USP"/>
</dbReference>
<evidence type="ECO:0000256" key="1">
    <source>
        <dbReference type="RuleBase" id="RU366025"/>
    </source>
</evidence>
<dbReference type="CDD" id="cd02662">
    <property type="entry name" value="Peptidase_C19F"/>
    <property type="match status" value="1"/>
</dbReference>
<keyword evidence="1" id="KW-0378">Hydrolase</keyword>
<gene>
    <name evidence="5" type="ORF">L207DRAFT_505801</name>
</gene>
<accession>A0A2J6SDB1</accession>
<dbReference type="PANTHER" id="PTHR24006">
    <property type="entry name" value="UBIQUITIN CARBOXYL-TERMINAL HYDROLASE"/>
    <property type="match status" value="1"/>
</dbReference>
<dbReference type="SUPFAM" id="SSF54001">
    <property type="entry name" value="Cysteine proteinases"/>
    <property type="match status" value="1"/>
</dbReference>
<keyword evidence="1" id="KW-0645">Protease</keyword>